<evidence type="ECO:0000256" key="6">
    <source>
        <dbReference type="ARBA" id="ARBA00023135"/>
    </source>
</evidence>
<dbReference type="HAMAP" id="MF_00306">
    <property type="entry name" value="SRP54"/>
    <property type="match status" value="1"/>
</dbReference>
<evidence type="ECO:0000259" key="10">
    <source>
        <dbReference type="PROSITE" id="PS00300"/>
    </source>
</evidence>
<comment type="caution">
    <text evidence="11">The sequence shown here is derived from an EMBL/GenBank/DDBJ whole genome shotgun (WGS) entry which is preliminary data.</text>
</comment>
<keyword evidence="5" id="KW-0342">GTP-binding</keyword>
<keyword evidence="12" id="KW-1185">Reference proteome</keyword>
<dbReference type="Gene3D" id="1.20.120.140">
    <property type="entry name" value="Signal recognition particle SRP54, nucleotide-binding domain"/>
    <property type="match status" value="1"/>
</dbReference>
<evidence type="ECO:0000256" key="5">
    <source>
        <dbReference type="ARBA" id="ARBA00023134"/>
    </source>
</evidence>
<proteinExistence type="inferred from homology"/>
<dbReference type="InterPro" id="IPR036891">
    <property type="entry name" value="Signal_recog_part_SRP54_M_sf"/>
</dbReference>
<keyword evidence="6" id="KW-0733">Signal recognition particle</keyword>
<dbReference type="EC" id="3.6.5.4" evidence="8"/>
<organism evidence="11 12">
    <name type="scientific">Pyramidobacter piscolens W5455</name>
    <dbReference type="NCBI Taxonomy" id="352165"/>
    <lineage>
        <taxon>Bacteria</taxon>
        <taxon>Thermotogati</taxon>
        <taxon>Synergistota</taxon>
        <taxon>Synergistia</taxon>
        <taxon>Synergistales</taxon>
        <taxon>Dethiosulfovibrionaceae</taxon>
        <taxon>Pyramidobacter</taxon>
    </lineage>
</organism>
<dbReference type="InterPro" id="IPR004780">
    <property type="entry name" value="SRP"/>
</dbReference>
<dbReference type="PROSITE" id="PS00300">
    <property type="entry name" value="SRP54"/>
    <property type="match status" value="1"/>
</dbReference>
<evidence type="ECO:0000256" key="3">
    <source>
        <dbReference type="ARBA" id="ARBA00022801"/>
    </source>
</evidence>
<dbReference type="RefSeq" id="WP_009164970.1">
    <property type="nucleotide sequence ID" value="NZ_ADFP01000074.1"/>
</dbReference>
<feature type="non-terminal residue" evidence="11">
    <location>
        <position position="436"/>
    </location>
</feature>
<evidence type="ECO:0000256" key="1">
    <source>
        <dbReference type="ARBA" id="ARBA00005450"/>
    </source>
</evidence>
<name>A0ABM9ZUF9_9BACT</name>
<comment type="similarity">
    <text evidence="1">Belongs to the GTP-binding SRP family. SRP54 subfamily.</text>
</comment>
<dbReference type="SUPFAM" id="SSF47446">
    <property type="entry name" value="Signal peptide-binding domain"/>
    <property type="match status" value="1"/>
</dbReference>
<dbReference type="InterPro" id="IPR042101">
    <property type="entry name" value="SRP54_N_sf"/>
</dbReference>
<evidence type="ECO:0000313" key="12">
    <source>
        <dbReference type="Proteomes" id="UP000006462"/>
    </source>
</evidence>
<dbReference type="SMART" id="SM00963">
    <property type="entry name" value="SRP54_N"/>
    <property type="match status" value="1"/>
</dbReference>
<dbReference type="Pfam" id="PF02881">
    <property type="entry name" value="SRP54_N"/>
    <property type="match status" value="1"/>
</dbReference>
<keyword evidence="2" id="KW-0547">Nucleotide-binding</keyword>
<dbReference type="NCBIfam" id="TIGR00959">
    <property type="entry name" value="ffh"/>
    <property type="match status" value="1"/>
</dbReference>
<evidence type="ECO:0000256" key="7">
    <source>
        <dbReference type="ARBA" id="ARBA00023274"/>
    </source>
</evidence>
<dbReference type="InterPro" id="IPR004125">
    <property type="entry name" value="Signal_recog_particle_SRP54_M"/>
</dbReference>
<gene>
    <name evidence="11" type="primary">ffh</name>
    <name evidence="11" type="ORF">HMPREF7215_2343</name>
</gene>
<dbReference type="InterPro" id="IPR022941">
    <property type="entry name" value="SRP54"/>
</dbReference>
<evidence type="ECO:0000256" key="8">
    <source>
        <dbReference type="ARBA" id="ARBA00035672"/>
    </source>
</evidence>
<feature type="domain" description="SRP54-type proteins GTP-binding" evidence="10">
    <location>
        <begin position="268"/>
        <end position="281"/>
    </location>
</feature>
<keyword evidence="4" id="KW-0694">RNA-binding</keyword>
<dbReference type="SMART" id="SM00382">
    <property type="entry name" value="AAA"/>
    <property type="match status" value="1"/>
</dbReference>
<evidence type="ECO:0000313" key="11">
    <source>
        <dbReference type="EMBL" id="EFB90558.1"/>
    </source>
</evidence>
<dbReference type="PANTHER" id="PTHR11564:SF5">
    <property type="entry name" value="SIGNAL RECOGNITION PARTICLE SUBUNIT SRP54"/>
    <property type="match status" value="1"/>
</dbReference>
<dbReference type="InterPro" id="IPR000897">
    <property type="entry name" value="SRP54_GTPase_dom"/>
</dbReference>
<accession>A0ABM9ZUF9</accession>
<dbReference type="SUPFAM" id="SSF52540">
    <property type="entry name" value="P-loop containing nucleoside triphosphate hydrolases"/>
    <property type="match status" value="1"/>
</dbReference>
<protein>
    <recommendedName>
        <fullName evidence="8">signal-recognition-particle GTPase</fullName>
        <ecNumber evidence="8">3.6.5.4</ecNumber>
    </recommendedName>
</protein>
<reference evidence="11 12" key="1">
    <citation type="submission" date="2009-12" db="EMBL/GenBank/DDBJ databases">
        <authorList>
            <person name="Shrivastava S."/>
            <person name="Madupu R."/>
            <person name="Durkin A.S."/>
            <person name="Torralba M."/>
            <person name="Methe B."/>
            <person name="Sutton G.G."/>
            <person name="Strausberg R.L."/>
            <person name="Nelson K.E."/>
        </authorList>
    </citation>
    <scope>NUCLEOTIDE SEQUENCE [LARGE SCALE GENOMIC DNA]</scope>
    <source>
        <strain evidence="11 12">W5455</strain>
    </source>
</reference>
<dbReference type="Pfam" id="PF02978">
    <property type="entry name" value="SRP_SPB"/>
    <property type="match status" value="1"/>
</dbReference>
<dbReference type="InterPro" id="IPR013822">
    <property type="entry name" value="Signal_recog_particl_SRP54_hlx"/>
</dbReference>
<comment type="catalytic activity">
    <reaction evidence="9">
        <text>GTP + H2O = GDP + phosphate + H(+)</text>
        <dbReference type="Rhea" id="RHEA:19669"/>
        <dbReference type="ChEBI" id="CHEBI:15377"/>
        <dbReference type="ChEBI" id="CHEBI:15378"/>
        <dbReference type="ChEBI" id="CHEBI:37565"/>
        <dbReference type="ChEBI" id="CHEBI:43474"/>
        <dbReference type="ChEBI" id="CHEBI:58189"/>
        <dbReference type="EC" id="3.6.5.4"/>
    </reaction>
</comment>
<dbReference type="InterPro" id="IPR003593">
    <property type="entry name" value="AAA+_ATPase"/>
</dbReference>
<dbReference type="Gene3D" id="3.40.50.300">
    <property type="entry name" value="P-loop containing nucleotide triphosphate hydrolases"/>
    <property type="match status" value="1"/>
</dbReference>
<dbReference type="EMBL" id="ADFP01000074">
    <property type="protein sequence ID" value="EFB90558.1"/>
    <property type="molecule type" value="Genomic_DNA"/>
</dbReference>
<dbReference type="Proteomes" id="UP000006462">
    <property type="component" value="Unassembled WGS sequence"/>
</dbReference>
<keyword evidence="3" id="KW-0378">Hydrolase</keyword>
<keyword evidence="7" id="KW-0687">Ribonucleoprotein</keyword>
<dbReference type="Pfam" id="PF00448">
    <property type="entry name" value="SRP54"/>
    <property type="match status" value="1"/>
</dbReference>
<dbReference type="SMART" id="SM00962">
    <property type="entry name" value="SRP54"/>
    <property type="match status" value="1"/>
</dbReference>
<sequence>MFDALKERLERIFSGLRGRGKLTEEDVQQALREVRRALLEADVNYKVVKDLVEKIRVRAVGADVLGSIMPAQQVSAVVYEEIARIMGEGSRGIDISPQPPTLVMMVGLQGGGKTTSSAKLAKKLSKSHKPMLVACDLRRPAAVDQLRVLAGQAGVAFFGPEAGESDVVALSQRALAYAASHLIDVLIFDTAGRLAVDEEMMAELDRMKAALAPHEILLVVDAMSGQEALNVAEAFNNRLGVTGVVLSKLDGDARGGAALAVLAATGVPVKFAGVGEGLDAIEQFDPRRMAERIMGMGDMAGLVEKIKEAATETDIQQMAQSFKKQRFTMDNLLAQFAQVEKMGPLDKVMEMLPGAVTSKMKDLPPEALDDKRLLRMKAIIQSMTKAERRDPAIIKGSRRRRIAEGSGTTVQMVNQLLKQFEQMSELWKRFGKMGKK</sequence>
<dbReference type="PANTHER" id="PTHR11564">
    <property type="entry name" value="SIGNAL RECOGNITION PARTICLE 54K PROTEIN SRP54"/>
    <property type="match status" value="1"/>
</dbReference>
<dbReference type="InterPro" id="IPR027417">
    <property type="entry name" value="P-loop_NTPase"/>
</dbReference>
<evidence type="ECO:0000256" key="4">
    <source>
        <dbReference type="ARBA" id="ARBA00022884"/>
    </source>
</evidence>
<dbReference type="Gene3D" id="1.10.260.30">
    <property type="entry name" value="Signal recognition particle, SRP54 subunit, M-domain"/>
    <property type="match status" value="1"/>
</dbReference>
<evidence type="ECO:0000256" key="2">
    <source>
        <dbReference type="ARBA" id="ARBA00022741"/>
    </source>
</evidence>
<evidence type="ECO:0000256" key="9">
    <source>
        <dbReference type="ARBA" id="ARBA00048027"/>
    </source>
</evidence>